<name>A0A2G0E8F8_ENTFC</name>
<organism evidence="1 2">
    <name type="scientific">Enterococcus faecium</name>
    <name type="common">Streptococcus faecium</name>
    <dbReference type="NCBI Taxonomy" id="1352"/>
    <lineage>
        <taxon>Bacteria</taxon>
        <taxon>Bacillati</taxon>
        <taxon>Bacillota</taxon>
        <taxon>Bacilli</taxon>
        <taxon>Lactobacillales</taxon>
        <taxon>Enterococcaceae</taxon>
        <taxon>Enterococcus</taxon>
    </lineage>
</organism>
<comment type="caution">
    <text evidence="1">The sequence shown here is derived from an EMBL/GenBank/DDBJ whole genome shotgun (WGS) entry which is preliminary data.</text>
</comment>
<evidence type="ECO:0008006" key="3">
    <source>
        <dbReference type="Google" id="ProtNLM"/>
    </source>
</evidence>
<evidence type="ECO:0000313" key="1">
    <source>
        <dbReference type="EMBL" id="PHL20745.1"/>
    </source>
</evidence>
<dbReference type="PANTHER" id="PTHR42999">
    <property type="entry name" value="ANTIBIOTIC RESISTANCE PROTEIN MCBG"/>
    <property type="match status" value="1"/>
</dbReference>
<reference evidence="1 2" key="1">
    <citation type="submission" date="2017-10" db="EMBL/GenBank/DDBJ databases">
        <title>Draft genomes of the Enterococcus faecium isolated from human feces before and after Helicobacter pylori eradication therapy.</title>
        <authorList>
            <person name="Prianichniikov N.A."/>
            <person name="Glushchenko O.E."/>
            <person name="Malakhova M.V."/>
        </authorList>
    </citation>
    <scope>NUCLEOTIDE SEQUENCE [LARGE SCALE GENOMIC DNA]</scope>
    <source>
        <strain evidence="1 2">Hp_5-7</strain>
    </source>
</reference>
<gene>
    <name evidence="1" type="ORF">CQR37_12400</name>
</gene>
<dbReference type="Proteomes" id="UP000224303">
    <property type="component" value="Unassembled WGS sequence"/>
</dbReference>
<dbReference type="EMBL" id="PCGC01000039">
    <property type="protein sequence ID" value="PHL20745.1"/>
    <property type="molecule type" value="Genomic_DNA"/>
</dbReference>
<protein>
    <recommendedName>
        <fullName evidence="3">Pentapeptide repeat-containing protein</fullName>
    </recommendedName>
</protein>
<dbReference type="PANTHER" id="PTHR42999:SF1">
    <property type="entry name" value="PENTAPEPTIDE REPEAT-CONTAINING PROTEIN"/>
    <property type="match status" value="1"/>
</dbReference>
<evidence type="ECO:0000313" key="2">
    <source>
        <dbReference type="Proteomes" id="UP000224303"/>
    </source>
</evidence>
<dbReference type="AlphaFoldDB" id="A0A2G0E8F8"/>
<proteinExistence type="predicted"/>
<dbReference type="InterPro" id="IPR001646">
    <property type="entry name" value="5peptide_repeat"/>
</dbReference>
<dbReference type="InterPro" id="IPR052949">
    <property type="entry name" value="PA_immunity-related"/>
</dbReference>
<accession>A0A2G0E8F8</accession>
<sequence>MIVVIKLIRGDFLKYKVINNINRTAKKSRTKLFFRANEINNVRFFNSNLTYFHFNKSLLKNVDFLGCNLKNSKFRGGNFINCIFFNTNFSKSNFLGANFVNCHFINCKFSKIKNFDFDDCNVINSDFSSLNISKRLENAIFILNRVPAFKRSYIFTTKRSNGNKINKGIIAILKNDFSDDEISRILTVINKKTNARIKNFITYGQFYEFGLTYLKK</sequence>
<dbReference type="Pfam" id="PF00805">
    <property type="entry name" value="Pentapeptide"/>
    <property type="match status" value="2"/>
</dbReference>
<dbReference type="Gene3D" id="2.160.20.80">
    <property type="entry name" value="E3 ubiquitin-protein ligase SopA"/>
    <property type="match status" value="1"/>
</dbReference>
<dbReference type="SUPFAM" id="SSF141571">
    <property type="entry name" value="Pentapeptide repeat-like"/>
    <property type="match status" value="1"/>
</dbReference>